<dbReference type="SUPFAM" id="SSF55729">
    <property type="entry name" value="Acyl-CoA N-acyltransferases (Nat)"/>
    <property type="match status" value="1"/>
</dbReference>
<proteinExistence type="predicted"/>
<dbReference type="RefSeq" id="WP_341598331.1">
    <property type="nucleotide sequence ID" value="NZ_JBAKAZ010000045.1"/>
</dbReference>
<evidence type="ECO:0000313" key="3">
    <source>
        <dbReference type="Proteomes" id="UP001369082"/>
    </source>
</evidence>
<reference evidence="2 3" key="1">
    <citation type="submission" date="2024-02" db="EMBL/GenBank/DDBJ databases">
        <title>Bacteria isolated from the canopy kelp, Nereocystis luetkeana.</title>
        <authorList>
            <person name="Pfister C.A."/>
            <person name="Younker I.T."/>
            <person name="Light S.H."/>
        </authorList>
    </citation>
    <scope>NUCLEOTIDE SEQUENCE [LARGE SCALE GENOMIC DNA]</scope>
    <source>
        <strain evidence="2 3">TI.1.05</strain>
    </source>
</reference>
<feature type="domain" description="N-acetyltransferase" evidence="1">
    <location>
        <begin position="6"/>
        <end position="141"/>
    </location>
</feature>
<dbReference type="InterPro" id="IPR016181">
    <property type="entry name" value="Acyl_CoA_acyltransferase"/>
</dbReference>
<protein>
    <submittedName>
        <fullName evidence="2">Aspartate 1-decarboxylase autocleavage activator PanM</fullName>
    </submittedName>
</protein>
<comment type="caution">
    <text evidence="2">The sequence shown here is derived from an EMBL/GenBank/DDBJ whole genome shotgun (WGS) entry which is preliminary data.</text>
</comment>
<dbReference type="NCBIfam" id="NF033213">
    <property type="entry name" value="matur_PanM"/>
    <property type="match status" value="1"/>
</dbReference>
<keyword evidence="3" id="KW-1185">Reference proteome</keyword>
<name>A0ABU9GSA0_9GAMM</name>
<evidence type="ECO:0000313" key="2">
    <source>
        <dbReference type="EMBL" id="MEL0630203.1"/>
    </source>
</evidence>
<dbReference type="Proteomes" id="UP001369082">
    <property type="component" value="Unassembled WGS sequence"/>
</dbReference>
<dbReference type="InterPro" id="IPR032900">
    <property type="entry name" value="PanZ"/>
</dbReference>
<dbReference type="PROSITE" id="PS51186">
    <property type="entry name" value="GNAT"/>
    <property type="match status" value="1"/>
</dbReference>
<sequence>MRLSVFIANTLSTQLLTDLQKIYADYLPPAALTEKAISKLIAEPTTRLYMTMFNDRHIGAAKVSIEGSQATLTQLTVRDLTRRRGVGKNLLTQIQKSLSADNITHIRYDLQEVSEVDLLATTAFLLDSGFDVEEKIATKHI</sequence>
<accession>A0ABU9GSA0</accession>
<dbReference type="Pfam" id="PF12568">
    <property type="entry name" value="PanZ"/>
    <property type="match status" value="1"/>
</dbReference>
<organism evidence="2 3">
    <name type="scientific">Psychromonas aquatilis</name>
    <dbReference type="NCBI Taxonomy" id="2005072"/>
    <lineage>
        <taxon>Bacteria</taxon>
        <taxon>Pseudomonadati</taxon>
        <taxon>Pseudomonadota</taxon>
        <taxon>Gammaproteobacteria</taxon>
        <taxon>Alteromonadales</taxon>
        <taxon>Psychromonadaceae</taxon>
        <taxon>Psychromonas</taxon>
    </lineage>
</organism>
<dbReference type="InterPro" id="IPR000182">
    <property type="entry name" value="GNAT_dom"/>
</dbReference>
<gene>
    <name evidence="2" type="primary">panM</name>
    <name evidence="2" type="ORF">V6256_11360</name>
</gene>
<dbReference type="Gene3D" id="3.40.630.30">
    <property type="match status" value="1"/>
</dbReference>
<evidence type="ECO:0000259" key="1">
    <source>
        <dbReference type="PROSITE" id="PS51186"/>
    </source>
</evidence>
<dbReference type="InterPro" id="IPR040448">
    <property type="entry name" value="PanZ_GNAT"/>
</dbReference>
<dbReference type="EMBL" id="JBAKAZ010000045">
    <property type="protein sequence ID" value="MEL0630203.1"/>
    <property type="molecule type" value="Genomic_DNA"/>
</dbReference>